<dbReference type="PRINTS" id="PR00147">
    <property type="entry name" value="DNAPHOTLYASE"/>
</dbReference>
<comment type="caution">
    <text evidence="8">The sequence shown here is derived from an EMBL/GenBank/DDBJ whole genome shotgun (WGS) entry which is preliminary data.</text>
</comment>
<dbReference type="PANTHER" id="PTHR11455:SF9">
    <property type="entry name" value="CRYPTOCHROME CIRCADIAN CLOCK 5 ISOFORM X1"/>
    <property type="match status" value="1"/>
</dbReference>
<evidence type="ECO:0000256" key="5">
    <source>
        <dbReference type="PIRSR" id="PIRSR602081-2"/>
    </source>
</evidence>
<feature type="binding site" evidence="4">
    <location>
        <begin position="368"/>
        <end position="370"/>
    </location>
    <ligand>
        <name>FAD</name>
        <dbReference type="ChEBI" id="CHEBI:57692"/>
    </ligand>
</feature>
<dbReference type="InterPro" id="IPR005101">
    <property type="entry name" value="Cryptochr/Photolyase_FAD-bd"/>
</dbReference>
<dbReference type="InterPro" id="IPR036155">
    <property type="entry name" value="Crypto/Photolyase_N_sf"/>
</dbReference>
<accession>A0A0D1D7K8</accession>
<dbReference type="GO" id="GO:0003904">
    <property type="term" value="F:deoxyribodipyrimidine photo-lyase activity"/>
    <property type="evidence" value="ECO:0007669"/>
    <property type="project" value="UniProtKB-EC"/>
</dbReference>
<name>A0A0D1D7K8_9RHOB</name>
<dbReference type="SUPFAM" id="SSF48173">
    <property type="entry name" value="Cryptochrome/photolyase FAD-binding domain"/>
    <property type="match status" value="1"/>
</dbReference>
<feature type="site" description="Electron transfer via tryptophanyl radical" evidence="5">
    <location>
        <position position="302"/>
    </location>
</feature>
<dbReference type="Pfam" id="PF00875">
    <property type="entry name" value="DNA_photolyase"/>
    <property type="match status" value="1"/>
</dbReference>
<evidence type="ECO:0000313" key="9">
    <source>
        <dbReference type="Proteomes" id="UP000032232"/>
    </source>
</evidence>
<keyword evidence="2 4" id="KW-0285">Flavoprotein</keyword>
<feature type="binding site" evidence="4">
    <location>
        <position position="221"/>
    </location>
    <ligand>
        <name>FAD</name>
        <dbReference type="ChEBI" id="CHEBI:57692"/>
    </ligand>
</feature>
<sequence length="470" mass="53304">MTKPILMWHRRDLRLSDNPALHWAAEQGRPVIPVFLLDEVVESWGAAPRWRLGEGLRVFGEALQDAGSRLILRRGEALEELRALIEETGADTVVWNRLYTADERERDEGVKSNLKEQGITAESFHGHVLFEPWTVETGSGSYYKVYTPFWKAVRDRDVPDTLAMPDLTAPSDWPASDKLEDWALAADMRRGAEIVARHASVGEAAARGRLGAFVGSKIADYNDARDMLAEDGTSKLSQNLTLGEISARTCWHAAQRAKEDGKPGAETFLQELVWRDFAHHLAFHTPRLTHANWREEWDSFPWRNDNDDAETWRRARTGVEVVDAAMREIYVTGTMHNRARMLVASYLTKHLMTHWRGGCDWFADVLIDWDPASNAMGWQWAAGSGPDASPFFRVFNPATQAEKFDPKGQYRRRWVAELGGKGDDAMAWFDAIPESWEQSPDQEYPKEPIVGLKEGRERALEAYKGRDAAE</sequence>
<dbReference type="Gene3D" id="1.10.579.10">
    <property type="entry name" value="DNA Cyclobutane Dipyrimidine Photolyase, subunit A, domain 3"/>
    <property type="match status" value="1"/>
</dbReference>
<dbReference type="InterPro" id="IPR036134">
    <property type="entry name" value="Crypto/Photolyase_FAD-like_sf"/>
</dbReference>
<evidence type="ECO:0000256" key="6">
    <source>
        <dbReference type="RuleBase" id="RU004182"/>
    </source>
</evidence>
<dbReference type="GO" id="GO:0003677">
    <property type="term" value="F:DNA binding"/>
    <property type="evidence" value="ECO:0007669"/>
    <property type="project" value="TreeGrafter"/>
</dbReference>
<dbReference type="EMBL" id="JYFE01000041">
    <property type="protein sequence ID" value="KIT15963.1"/>
    <property type="molecule type" value="Genomic_DNA"/>
</dbReference>
<dbReference type="InterPro" id="IPR006050">
    <property type="entry name" value="DNA_photolyase_N"/>
</dbReference>
<evidence type="ECO:0000256" key="4">
    <source>
        <dbReference type="PIRSR" id="PIRSR602081-1"/>
    </source>
</evidence>
<keyword evidence="9" id="KW-1185">Reference proteome</keyword>
<organism evidence="8 9">
    <name type="scientific">Jannaschia aquimarina</name>
    <dbReference type="NCBI Taxonomy" id="935700"/>
    <lineage>
        <taxon>Bacteria</taxon>
        <taxon>Pseudomonadati</taxon>
        <taxon>Pseudomonadota</taxon>
        <taxon>Alphaproteobacteria</taxon>
        <taxon>Rhodobacterales</taxon>
        <taxon>Roseobacteraceae</taxon>
        <taxon>Jannaschia</taxon>
    </lineage>
</organism>
<feature type="domain" description="Photolyase/cryptochrome alpha/beta" evidence="7">
    <location>
        <begin position="3"/>
        <end position="129"/>
    </location>
</feature>
<gene>
    <name evidence="8" type="primary">phr</name>
    <name evidence="8" type="ORF">jaqu_22320</name>
</gene>
<proteinExistence type="inferred from homology"/>
<comment type="cofactor">
    <cofactor evidence="1">
        <name>(6R)-5,10-methylene-5,6,7,8-tetrahydrofolate</name>
        <dbReference type="ChEBI" id="CHEBI:15636"/>
    </cofactor>
</comment>
<dbReference type="GO" id="GO:0009416">
    <property type="term" value="P:response to light stimulus"/>
    <property type="evidence" value="ECO:0007669"/>
    <property type="project" value="TreeGrafter"/>
</dbReference>
<feature type="site" description="Electron transfer via tryptophanyl radical" evidence="5">
    <location>
        <position position="355"/>
    </location>
</feature>
<comment type="cofactor">
    <cofactor evidence="4">
        <name>FAD</name>
        <dbReference type="ChEBI" id="CHEBI:57692"/>
    </cofactor>
    <text evidence="4">Binds 1 FAD per subunit.</text>
</comment>
<feature type="binding site" evidence="4">
    <location>
        <position position="268"/>
    </location>
    <ligand>
        <name>FAD</name>
        <dbReference type="ChEBI" id="CHEBI:57692"/>
    </ligand>
</feature>
<dbReference type="Pfam" id="PF03441">
    <property type="entry name" value="FAD_binding_7"/>
    <property type="match status" value="1"/>
</dbReference>
<dbReference type="PROSITE" id="PS51645">
    <property type="entry name" value="PHR_CRY_ALPHA_BETA"/>
    <property type="match status" value="1"/>
</dbReference>
<dbReference type="SUPFAM" id="SSF52425">
    <property type="entry name" value="Cryptochrome/photolyase, N-terminal domain"/>
    <property type="match status" value="1"/>
</dbReference>
<dbReference type="GO" id="GO:0071949">
    <property type="term" value="F:FAD binding"/>
    <property type="evidence" value="ECO:0007669"/>
    <property type="project" value="TreeGrafter"/>
</dbReference>
<comment type="similarity">
    <text evidence="6">Belongs to the DNA photolyase family.</text>
</comment>
<keyword evidence="8" id="KW-0456">Lyase</keyword>
<feature type="site" description="Electron transfer via tryptophanyl radical" evidence="5">
    <location>
        <position position="378"/>
    </location>
</feature>
<dbReference type="PATRIC" id="fig|935700.4.peg.2297"/>
<evidence type="ECO:0000256" key="3">
    <source>
        <dbReference type="ARBA" id="ARBA00022827"/>
    </source>
</evidence>
<dbReference type="InterPro" id="IPR014729">
    <property type="entry name" value="Rossmann-like_a/b/a_fold"/>
</dbReference>
<protein>
    <submittedName>
        <fullName evidence="8">Phr protein</fullName>
        <ecNumber evidence="8">4.1.99.3</ecNumber>
    </submittedName>
</protein>
<dbReference type="Gene3D" id="3.40.50.620">
    <property type="entry name" value="HUPs"/>
    <property type="match status" value="1"/>
</dbReference>
<dbReference type="STRING" id="935700.jaqu_22320"/>
<dbReference type="RefSeq" id="WP_043919029.1">
    <property type="nucleotide sequence ID" value="NZ_JYFE01000041.1"/>
</dbReference>
<keyword evidence="6" id="KW-0157">Chromophore</keyword>
<dbReference type="PANTHER" id="PTHR11455">
    <property type="entry name" value="CRYPTOCHROME"/>
    <property type="match status" value="1"/>
</dbReference>
<dbReference type="AlphaFoldDB" id="A0A0D1D7K8"/>
<dbReference type="InterPro" id="IPR002081">
    <property type="entry name" value="Cryptochrome/DNA_photolyase_1"/>
</dbReference>
<reference evidence="8 9" key="1">
    <citation type="submission" date="2015-02" db="EMBL/GenBank/DDBJ databases">
        <title>Genome Sequence of Jannaschia aquimarina DSM28248, a member of the Roseobacter clade.</title>
        <authorList>
            <person name="Voget S."/>
            <person name="Daniel R."/>
        </authorList>
    </citation>
    <scope>NUCLEOTIDE SEQUENCE [LARGE SCALE GENOMIC DNA]</scope>
    <source>
        <strain evidence="8 9">GSW-M26</strain>
    </source>
</reference>
<dbReference type="Proteomes" id="UP000032232">
    <property type="component" value="Unassembled WGS sequence"/>
</dbReference>
<evidence type="ECO:0000256" key="2">
    <source>
        <dbReference type="ARBA" id="ARBA00022630"/>
    </source>
</evidence>
<keyword evidence="3 4" id="KW-0274">FAD</keyword>
<dbReference type="EC" id="4.1.99.3" evidence="8"/>
<dbReference type="Gene3D" id="1.25.40.80">
    <property type="match status" value="1"/>
</dbReference>
<evidence type="ECO:0000259" key="7">
    <source>
        <dbReference type="PROSITE" id="PS51645"/>
    </source>
</evidence>
<feature type="binding site" evidence="4">
    <location>
        <begin position="233"/>
        <end position="237"/>
    </location>
    <ligand>
        <name>FAD</name>
        <dbReference type="ChEBI" id="CHEBI:57692"/>
    </ligand>
</feature>
<evidence type="ECO:0000313" key="8">
    <source>
        <dbReference type="EMBL" id="KIT15963.1"/>
    </source>
</evidence>
<evidence type="ECO:0000256" key="1">
    <source>
        <dbReference type="ARBA" id="ARBA00001932"/>
    </source>
</evidence>